<reference evidence="1 2" key="1">
    <citation type="journal article" date="2022" name="New Phytol.">
        <title>Ecological generalism drives hyperdiversity of secondary metabolite gene clusters in xylarialean endophytes.</title>
        <authorList>
            <person name="Franco M.E.E."/>
            <person name="Wisecaver J.H."/>
            <person name="Arnold A.E."/>
            <person name="Ju Y.M."/>
            <person name="Slot J.C."/>
            <person name="Ahrendt S."/>
            <person name="Moore L.P."/>
            <person name="Eastman K.E."/>
            <person name="Scott K."/>
            <person name="Konkel Z."/>
            <person name="Mondo S.J."/>
            <person name="Kuo A."/>
            <person name="Hayes R.D."/>
            <person name="Haridas S."/>
            <person name="Andreopoulos B."/>
            <person name="Riley R."/>
            <person name="LaButti K."/>
            <person name="Pangilinan J."/>
            <person name="Lipzen A."/>
            <person name="Amirebrahimi M."/>
            <person name="Yan J."/>
            <person name="Adam C."/>
            <person name="Keymanesh K."/>
            <person name="Ng V."/>
            <person name="Louie K."/>
            <person name="Northen T."/>
            <person name="Drula E."/>
            <person name="Henrissat B."/>
            <person name="Hsieh H.M."/>
            <person name="Youens-Clark K."/>
            <person name="Lutzoni F."/>
            <person name="Miadlikowska J."/>
            <person name="Eastwood D.C."/>
            <person name="Hamelin R.C."/>
            <person name="Grigoriev I.V."/>
            <person name="U'Ren J.M."/>
        </authorList>
    </citation>
    <scope>NUCLEOTIDE SEQUENCE [LARGE SCALE GENOMIC DNA]</scope>
    <source>
        <strain evidence="1 2">CBS 119005</strain>
    </source>
</reference>
<sequence length="640" mass="73080">MLQGRPLSSLLTSKFRKRAEEDSRVFVPIIAREPVPLEREKSSLAHLPDHVVRHIFNYAQESSTEDILTVALLSSSLYGHARYVQHRVVHIDLNESRQTRNRLDLIVCRNLLPAIRILKVSGRDRDELADREETLIRLADMLLGMTGLRDLDWDVGEKTAVPIPISILKSLPFHMRLHTRVICEESAESHSQGREFLAYLANNRNLFTLSVRVWFITELECLKTMQALKKVLLSCPNLVRLPLIDVGYPGRPPHGIMDGPGLGAPYCGLGLSGVEKPAPLEELGIQFYPWGHERRQAQEIYAEGYPEKGLEWDYWANTFDWSQLLRLNDIPCEVASVMLPKLVSLKEMVVADRCYAWDKTTFLNEIPSTLELLSIPSWEHVGYKPDSIIRHGTQLRRLEVHRAEHMPYHFVTDQDLVQLCDGLPRLEELAIDIARDENTNDWPYGALDAIARFPRLRTVELWFQLGYGRDPAPTPFVTVSSASYLFGYLCKRSKSIQRLILHSGAPSSLIMTGPYTRDKPFWAMQNSVTLVCNMAYEGNAKGGVLSVTCPNLSNELNRKLARLSRGEGDGIILADLDVKELPLKTALDGPLTMAEWEDWQHQRWTRWRKAHREQTTMLGKLAIRPSRRVWEKLKKIASIH</sequence>
<organism evidence="1 2">
    <name type="scientific">Hypoxylon rubiginosum</name>
    <dbReference type="NCBI Taxonomy" id="110542"/>
    <lineage>
        <taxon>Eukaryota</taxon>
        <taxon>Fungi</taxon>
        <taxon>Dikarya</taxon>
        <taxon>Ascomycota</taxon>
        <taxon>Pezizomycotina</taxon>
        <taxon>Sordariomycetes</taxon>
        <taxon>Xylariomycetidae</taxon>
        <taxon>Xylariales</taxon>
        <taxon>Hypoxylaceae</taxon>
        <taxon>Hypoxylon</taxon>
    </lineage>
</organism>
<accession>A0ACB9Z4U5</accession>
<protein>
    <submittedName>
        <fullName evidence="1">Uncharacterized protein</fullName>
    </submittedName>
</protein>
<dbReference type="EMBL" id="MU393456">
    <property type="protein sequence ID" value="KAI4866633.1"/>
    <property type="molecule type" value="Genomic_DNA"/>
</dbReference>
<gene>
    <name evidence="1" type="ORF">F4820DRAFT_243761</name>
</gene>
<evidence type="ECO:0000313" key="2">
    <source>
        <dbReference type="Proteomes" id="UP001497700"/>
    </source>
</evidence>
<keyword evidence="2" id="KW-1185">Reference proteome</keyword>
<dbReference type="Proteomes" id="UP001497700">
    <property type="component" value="Unassembled WGS sequence"/>
</dbReference>
<proteinExistence type="predicted"/>
<evidence type="ECO:0000313" key="1">
    <source>
        <dbReference type="EMBL" id="KAI4866633.1"/>
    </source>
</evidence>
<comment type="caution">
    <text evidence="1">The sequence shown here is derived from an EMBL/GenBank/DDBJ whole genome shotgun (WGS) entry which is preliminary data.</text>
</comment>
<name>A0ACB9Z4U5_9PEZI</name>